<dbReference type="Pfam" id="PF16930">
    <property type="entry name" value="Porin_5"/>
    <property type="match status" value="1"/>
</dbReference>
<feature type="chain" id="PRO_5035251069" evidence="1">
    <location>
        <begin position="24"/>
        <end position="425"/>
    </location>
</feature>
<reference evidence="2 3" key="1">
    <citation type="submission" date="2020-08" db="EMBL/GenBank/DDBJ databases">
        <title>Bridging the membrane lipid divide: bacteria of the FCB group superphylum have the potential to synthesize archaeal ether lipids.</title>
        <authorList>
            <person name="Villanueva L."/>
            <person name="Von Meijenfeldt F.A.B."/>
            <person name="Westbye A.B."/>
            <person name="Yadav S."/>
            <person name="Hopmans E.C."/>
            <person name="Dutilh B.E."/>
            <person name="Sinninghe Damste J.S."/>
        </authorList>
    </citation>
    <scope>NUCLEOTIDE SEQUENCE [LARGE SCALE GENOMIC DNA]</scope>
    <source>
        <strain evidence="2">NIOZ-UU47</strain>
    </source>
</reference>
<evidence type="ECO:0000256" key="1">
    <source>
        <dbReference type="SAM" id="SignalP"/>
    </source>
</evidence>
<gene>
    <name evidence="2" type="ORF">H8E41_11510</name>
</gene>
<organism evidence="2 3">
    <name type="scientific">Candidatus Desulfobia pelagia</name>
    <dbReference type="NCBI Taxonomy" id="2841692"/>
    <lineage>
        <taxon>Bacteria</taxon>
        <taxon>Pseudomonadati</taxon>
        <taxon>Thermodesulfobacteriota</taxon>
        <taxon>Desulfobulbia</taxon>
        <taxon>Desulfobulbales</taxon>
        <taxon>Desulfobulbaceae</taxon>
        <taxon>Candidatus Desulfobia</taxon>
    </lineage>
</organism>
<dbReference type="AlphaFoldDB" id="A0A8J6NFM9"/>
<sequence length="425" mass="47571">MKKVLSASLVMGASLLLPFSALAGGIDEQSIMDELRSLKHQIQSQQDYIEKLESHIEDKIDARLSEKNQGESRVVLANKFIDQLKLKGDLRVRYERRDTDYKDSDDDYARDRWRTRFRLGGVWKNKQEDWEVGAGLATGGSGATSTNDTWSDDEPFETGDIRIDYAYAKHKMNDFAFTLGQHKNPYKTSWVMWDGDVRLAGVTGQYKNESGLFATLGGYGASYDGDNMAMLYAGQLGFSGKADKLKYTLAAGYHTYDKSFINDADGENSLGNINPDEYELNIGDIYGDVSLPVGKAKLKLYGHFWQNFGADGADGESQATSYLKSPEDADTGWVLGLDAKINKFKVGYSYSVVEADSLYGFLADADFGDNIADTNKKGHKFKLGYSFTKNWSTGLTYLSYEYDEDHDGLSKDSVDLMQVDMKYKF</sequence>
<dbReference type="InterPro" id="IPR032638">
    <property type="entry name" value="Porin_5"/>
</dbReference>
<dbReference type="EMBL" id="JACNJZ010000169">
    <property type="protein sequence ID" value="MBC8318525.1"/>
    <property type="molecule type" value="Genomic_DNA"/>
</dbReference>
<dbReference type="SUPFAM" id="SSF56935">
    <property type="entry name" value="Porins"/>
    <property type="match status" value="1"/>
</dbReference>
<name>A0A8J6NFM9_9BACT</name>
<dbReference type="Proteomes" id="UP000614424">
    <property type="component" value="Unassembled WGS sequence"/>
</dbReference>
<comment type="caution">
    <text evidence="2">The sequence shown here is derived from an EMBL/GenBank/DDBJ whole genome shotgun (WGS) entry which is preliminary data.</text>
</comment>
<feature type="signal peptide" evidence="1">
    <location>
        <begin position="1"/>
        <end position="23"/>
    </location>
</feature>
<accession>A0A8J6NFM9</accession>
<protein>
    <submittedName>
        <fullName evidence="2">Putative porin</fullName>
    </submittedName>
</protein>
<evidence type="ECO:0000313" key="3">
    <source>
        <dbReference type="Proteomes" id="UP000614424"/>
    </source>
</evidence>
<keyword evidence="1" id="KW-0732">Signal</keyword>
<evidence type="ECO:0000313" key="2">
    <source>
        <dbReference type="EMBL" id="MBC8318525.1"/>
    </source>
</evidence>
<proteinExistence type="predicted"/>